<evidence type="ECO:0000313" key="1">
    <source>
        <dbReference type="EMBL" id="KAK7396839.1"/>
    </source>
</evidence>
<proteinExistence type="predicted"/>
<dbReference type="Proteomes" id="UP001386955">
    <property type="component" value="Unassembled WGS sequence"/>
</dbReference>
<sequence length="88" mass="9924">MISILAHSSSQQQPLYENMVRKNVVAAHANNTFITSYILPQISILAHSSSQKQPMYENTVRKNVVVAHAKNTFITSYTLMNLDVFTLN</sequence>
<protein>
    <submittedName>
        <fullName evidence="1">Uncharacterized protein</fullName>
    </submittedName>
</protein>
<gene>
    <name evidence="1" type="ORF">VNO78_18000</name>
</gene>
<name>A0AAN9XLL3_PSOTE</name>
<keyword evidence="2" id="KW-1185">Reference proteome</keyword>
<reference evidence="1 2" key="1">
    <citation type="submission" date="2024-01" db="EMBL/GenBank/DDBJ databases">
        <title>The genomes of 5 underutilized Papilionoideae crops provide insights into root nodulation and disease resistanc.</title>
        <authorList>
            <person name="Jiang F."/>
        </authorList>
    </citation>
    <scope>NUCLEOTIDE SEQUENCE [LARGE SCALE GENOMIC DNA]</scope>
    <source>
        <strain evidence="1">DUOXIRENSHENG_FW03</strain>
        <tissue evidence="1">Leaves</tissue>
    </source>
</reference>
<dbReference type="AlphaFoldDB" id="A0AAN9XLL3"/>
<accession>A0AAN9XLL3</accession>
<comment type="caution">
    <text evidence="1">The sequence shown here is derived from an EMBL/GenBank/DDBJ whole genome shotgun (WGS) entry which is preliminary data.</text>
</comment>
<dbReference type="EMBL" id="JAYMYS010000004">
    <property type="protein sequence ID" value="KAK7396839.1"/>
    <property type="molecule type" value="Genomic_DNA"/>
</dbReference>
<evidence type="ECO:0000313" key="2">
    <source>
        <dbReference type="Proteomes" id="UP001386955"/>
    </source>
</evidence>
<organism evidence="1 2">
    <name type="scientific">Psophocarpus tetragonolobus</name>
    <name type="common">Winged bean</name>
    <name type="synonym">Dolichos tetragonolobus</name>
    <dbReference type="NCBI Taxonomy" id="3891"/>
    <lineage>
        <taxon>Eukaryota</taxon>
        <taxon>Viridiplantae</taxon>
        <taxon>Streptophyta</taxon>
        <taxon>Embryophyta</taxon>
        <taxon>Tracheophyta</taxon>
        <taxon>Spermatophyta</taxon>
        <taxon>Magnoliopsida</taxon>
        <taxon>eudicotyledons</taxon>
        <taxon>Gunneridae</taxon>
        <taxon>Pentapetalae</taxon>
        <taxon>rosids</taxon>
        <taxon>fabids</taxon>
        <taxon>Fabales</taxon>
        <taxon>Fabaceae</taxon>
        <taxon>Papilionoideae</taxon>
        <taxon>50 kb inversion clade</taxon>
        <taxon>NPAAA clade</taxon>
        <taxon>indigoferoid/millettioid clade</taxon>
        <taxon>Phaseoleae</taxon>
        <taxon>Psophocarpus</taxon>
    </lineage>
</organism>